<evidence type="ECO:0000313" key="1">
    <source>
        <dbReference type="EMBL" id="KAK9269458.1"/>
    </source>
</evidence>
<dbReference type="EMBL" id="JBBPBK010000015">
    <property type="protein sequence ID" value="KAK9269458.1"/>
    <property type="molecule type" value="Genomic_DNA"/>
</dbReference>
<accession>A0AAP0R5Z5</accession>
<comment type="caution">
    <text evidence="1">The sequence shown here is derived from an EMBL/GenBank/DDBJ whole genome shotgun (WGS) entry which is preliminary data.</text>
</comment>
<gene>
    <name evidence="1" type="ORF">L1049_001233</name>
</gene>
<dbReference type="Proteomes" id="UP001415857">
    <property type="component" value="Unassembled WGS sequence"/>
</dbReference>
<proteinExistence type="predicted"/>
<evidence type="ECO:0000313" key="2">
    <source>
        <dbReference type="Proteomes" id="UP001415857"/>
    </source>
</evidence>
<reference evidence="1 2" key="1">
    <citation type="journal article" date="2024" name="Plant J.">
        <title>Genome sequences and population genomics reveal climatic adaptation and genomic divergence between two closely related sweetgum species.</title>
        <authorList>
            <person name="Xu W.Q."/>
            <person name="Ren C.Q."/>
            <person name="Zhang X.Y."/>
            <person name="Comes H.P."/>
            <person name="Liu X.H."/>
            <person name="Li Y.G."/>
            <person name="Kettle C.J."/>
            <person name="Jalonen R."/>
            <person name="Gaisberger H."/>
            <person name="Ma Y.Z."/>
            <person name="Qiu Y.X."/>
        </authorList>
    </citation>
    <scope>NUCLEOTIDE SEQUENCE [LARGE SCALE GENOMIC DNA]</scope>
    <source>
        <strain evidence="1">Hangzhou</strain>
    </source>
</reference>
<protein>
    <submittedName>
        <fullName evidence="1">Uncharacterized protein</fullName>
    </submittedName>
</protein>
<dbReference type="AlphaFoldDB" id="A0AAP0R5Z5"/>
<organism evidence="1 2">
    <name type="scientific">Liquidambar formosana</name>
    <name type="common">Formosan gum</name>
    <dbReference type="NCBI Taxonomy" id="63359"/>
    <lineage>
        <taxon>Eukaryota</taxon>
        <taxon>Viridiplantae</taxon>
        <taxon>Streptophyta</taxon>
        <taxon>Embryophyta</taxon>
        <taxon>Tracheophyta</taxon>
        <taxon>Spermatophyta</taxon>
        <taxon>Magnoliopsida</taxon>
        <taxon>eudicotyledons</taxon>
        <taxon>Gunneridae</taxon>
        <taxon>Pentapetalae</taxon>
        <taxon>Saxifragales</taxon>
        <taxon>Altingiaceae</taxon>
        <taxon>Liquidambar</taxon>
    </lineage>
</organism>
<name>A0AAP0R5Z5_LIQFO</name>
<sequence>MSTEYPSIINELIGLRVGSMVYLIQVREECSHEALGRSHQCGRHMGAVKNDSEDAKNFSSHHNDNGDFWLWRAVILAQEMKKKIWKLLKHNGPVNSDNRYMRSLWRWEILILRVLDQFFQ</sequence>
<keyword evidence="2" id="KW-1185">Reference proteome</keyword>